<organism evidence="12 13">
    <name type="scientific">Fusarium equiseti</name>
    <name type="common">Fusarium scirpi</name>
    <dbReference type="NCBI Taxonomy" id="61235"/>
    <lineage>
        <taxon>Eukaryota</taxon>
        <taxon>Fungi</taxon>
        <taxon>Dikarya</taxon>
        <taxon>Ascomycota</taxon>
        <taxon>Pezizomycotina</taxon>
        <taxon>Sordariomycetes</taxon>
        <taxon>Hypocreomycetidae</taxon>
        <taxon>Hypocreales</taxon>
        <taxon>Nectriaceae</taxon>
        <taxon>Fusarium</taxon>
        <taxon>Fusarium incarnatum-equiseti species complex</taxon>
    </lineage>
</organism>
<gene>
    <name evidence="12" type="ORF">FEQUK3_LOCUS8211</name>
</gene>
<comment type="caution">
    <text evidence="12">The sequence shown here is derived from an EMBL/GenBank/DDBJ whole genome shotgun (WGS) entry which is preliminary data.</text>
</comment>
<feature type="compositionally biased region" description="Low complexity" evidence="11">
    <location>
        <begin position="273"/>
        <end position="282"/>
    </location>
</feature>
<dbReference type="Pfam" id="PF07335">
    <property type="entry name" value="Glyco_hydro_75"/>
    <property type="match status" value="1"/>
</dbReference>
<evidence type="ECO:0000256" key="3">
    <source>
        <dbReference type="ARBA" id="ARBA00007799"/>
    </source>
</evidence>
<comment type="catalytic activity">
    <reaction evidence="1 10">
        <text>Endohydrolysis of beta-(1-&gt;4)-linkages between D-glucosamine residues in a partly acetylated chitosan.</text>
        <dbReference type="EC" id="3.2.1.132"/>
    </reaction>
</comment>
<comment type="function">
    <text evidence="10">Chitosanase catalyzing the endo-type cleavage of chitosan, the deacylated form of chitin. Chitosanase may be crucial in the degradation of the deacetylated portion of chitin in the fungal cell wall.</text>
</comment>
<evidence type="ECO:0000256" key="7">
    <source>
        <dbReference type="ARBA" id="ARBA00023277"/>
    </source>
</evidence>
<feature type="signal peptide" evidence="10">
    <location>
        <begin position="1"/>
        <end position="36"/>
    </location>
</feature>
<protein>
    <recommendedName>
        <fullName evidence="10">Endo-chitosanase</fullName>
        <ecNumber evidence="10">3.2.1.132</ecNumber>
    </recommendedName>
</protein>
<evidence type="ECO:0000256" key="8">
    <source>
        <dbReference type="ARBA" id="ARBA00023295"/>
    </source>
</evidence>
<dbReference type="EC" id="3.2.1.132" evidence="10"/>
<dbReference type="InterPro" id="IPR009939">
    <property type="entry name" value="Chitosanase_fungal"/>
</dbReference>
<keyword evidence="6 10" id="KW-0378">Hydrolase</keyword>
<evidence type="ECO:0000256" key="11">
    <source>
        <dbReference type="SAM" id="MobiDB-lite"/>
    </source>
</evidence>
<reference evidence="12" key="1">
    <citation type="submission" date="2021-05" db="EMBL/GenBank/DDBJ databases">
        <authorList>
            <person name="Khan N."/>
        </authorList>
    </citation>
    <scope>NUCLEOTIDE SEQUENCE</scope>
</reference>
<evidence type="ECO:0000256" key="4">
    <source>
        <dbReference type="ARBA" id="ARBA00022525"/>
    </source>
</evidence>
<comment type="similarity">
    <text evidence="3 10">Belongs to the glycosyl hydrolase 75 family.</text>
</comment>
<feature type="non-terminal residue" evidence="12">
    <location>
        <position position="315"/>
    </location>
</feature>
<dbReference type="PANTHER" id="PTHR42061">
    <property type="entry name" value="ENDO-CHITOSANASE"/>
    <property type="match status" value="1"/>
</dbReference>
<dbReference type="GO" id="GO:0005576">
    <property type="term" value="C:extracellular region"/>
    <property type="evidence" value="ECO:0007669"/>
    <property type="project" value="UniProtKB-SubCell"/>
</dbReference>
<dbReference type="AlphaFoldDB" id="A0A8J2IRE0"/>
<feature type="region of interest" description="Disordered" evidence="11">
    <location>
        <begin position="272"/>
        <end position="294"/>
    </location>
</feature>
<evidence type="ECO:0000256" key="1">
    <source>
        <dbReference type="ARBA" id="ARBA00000405"/>
    </source>
</evidence>
<evidence type="ECO:0000256" key="6">
    <source>
        <dbReference type="ARBA" id="ARBA00022801"/>
    </source>
</evidence>
<proteinExistence type="inferred from homology"/>
<evidence type="ECO:0000313" key="13">
    <source>
        <dbReference type="Proteomes" id="UP000693738"/>
    </source>
</evidence>
<keyword evidence="7" id="KW-0119">Carbohydrate metabolism</keyword>
<evidence type="ECO:0000256" key="10">
    <source>
        <dbReference type="RuleBase" id="RU361208"/>
    </source>
</evidence>
<dbReference type="GO" id="GO:0000272">
    <property type="term" value="P:polysaccharide catabolic process"/>
    <property type="evidence" value="ECO:0007669"/>
    <property type="project" value="UniProtKB-KW"/>
</dbReference>
<accession>A0A8J2IRE0</accession>
<evidence type="ECO:0000256" key="2">
    <source>
        <dbReference type="ARBA" id="ARBA00004613"/>
    </source>
</evidence>
<keyword evidence="9 10" id="KW-0624">Polysaccharide degradation</keyword>
<dbReference type="GO" id="GO:0016977">
    <property type="term" value="F:chitosanase activity"/>
    <property type="evidence" value="ECO:0007669"/>
    <property type="project" value="UniProtKB-EC"/>
</dbReference>
<comment type="subcellular location">
    <subcellularLocation>
        <location evidence="2 10">Secreted</location>
    </subcellularLocation>
</comment>
<evidence type="ECO:0000313" key="12">
    <source>
        <dbReference type="EMBL" id="CAG7562488.1"/>
    </source>
</evidence>
<sequence>PDLTLSPHARYFSVVSINMGSLRFLLFASIAALVSCRDVPDNIKAFKESIIKQGSCKNALAKGFHSADGDDGSYVYCGDHLKDYNVVYLQGTEGKLVNMDIDCDGIQGSSADDGRCGSSGDTQSVTSFQDSLQSYSTKHKDLDANIHPYVVFGNLGTKKNWPTFDAQKHGIKPLSIIAVVCGEKMFYGIWGDENGDDGEEAMVGEAAISLATACYGKSINGNNGHDEDDVLYIAFPGNGAVPGDEGADWNATNFKDFESSLSSVGDKLVARINDTGNGNGTDSGDDSKDDDSGASRLSTWGMGCLVVSTVAAMMI</sequence>
<dbReference type="PANTHER" id="PTHR42061:SF6">
    <property type="entry name" value="ENDO-CHITOSANASE"/>
    <property type="match status" value="1"/>
</dbReference>
<evidence type="ECO:0000256" key="9">
    <source>
        <dbReference type="ARBA" id="ARBA00023326"/>
    </source>
</evidence>
<feature type="chain" id="PRO_5035342676" description="Endo-chitosanase" evidence="10">
    <location>
        <begin position="37"/>
        <end position="315"/>
    </location>
</feature>
<keyword evidence="4" id="KW-0964">Secreted</keyword>
<dbReference type="EMBL" id="CAJSTJ010000150">
    <property type="protein sequence ID" value="CAG7562488.1"/>
    <property type="molecule type" value="Genomic_DNA"/>
</dbReference>
<name>A0A8J2IRE0_FUSEQ</name>
<dbReference type="Proteomes" id="UP000693738">
    <property type="component" value="Unassembled WGS sequence"/>
</dbReference>
<keyword evidence="8 10" id="KW-0326">Glycosidase</keyword>
<keyword evidence="5 10" id="KW-0732">Signal</keyword>
<evidence type="ECO:0000256" key="5">
    <source>
        <dbReference type="ARBA" id="ARBA00022729"/>
    </source>
</evidence>